<evidence type="ECO:0000313" key="5">
    <source>
        <dbReference type="Proteomes" id="UP000824250"/>
    </source>
</evidence>
<accession>A0A9D1A6M4</accession>
<feature type="transmembrane region" description="Helical" evidence="3">
    <location>
        <begin position="20"/>
        <end position="43"/>
    </location>
</feature>
<dbReference type="Proteomes" id="UP000824250">
    <property type="component" value="Unassembled WGS sequence"/>
</dbReference>
<sequence>MDWNWSGKKKEKAGGRRTALGADLMTAFAAGLTVFAVGLFTAIPANAAEKTEISRVTLEIDADVGLTEGEGHVTVTPTGTSADLYRVEDVEVSNDDGEGFGIYDPPELVITLSAGPENTVFSSTSSRAFRLSLSEDSKNRYDSVKFVRARREDEKRTMVLTVRLLFDEDEDADGIGAPFSACWDPEQPGRARWSQVTGAKYYQIQLIHDHKNAGDMLSIYGDGYDFSEQMTENGTYWFQVRSVKRTTNEKSDWITSEPVVVTGEENAVSAQGEQGPGAQHSGKEEAEAAGDWQQAADGVRWWWRNPDGSWPANQWMKVDGIWYYFDEEGYLEHQQEA</sequence>
<proteinExistence type="predicted"/>
<protein>
    <submittedName>
        <fullName evidence="4">Uncharacterized protein</fullName>
    </submittedName>
</protein>
<dbReference type="EMBL" id="DVGC01000045">
    <property type="protein sequence ID" value="HIR05950.1"/>
    <property type="molecule type" value="Genomic_DNA"/>
</dbReference>
<organism evidence="4 5">
    <name type="scientific">Candidatus Copromonas faecavium</name>
    <name type="common">nom. illeg.</name>
    <dbReference type="NCBI Taxonomy" id="2840740"/>
    <lineage>
        <taxon>Bacteria</taxon>
        <taxon>Bacillati</taxon>
        <taxon>Bacillota</taxon>
        <taxon>Clostridia</taxon>
        <taxon>Lachnospirales</taxon>
        <taxon>Lachnospiraceae</taxon>
        <taxon>Candidatus Copromonas (nom. illeg.)</taxon>
    </lineage>
</organism>
<gene>
    <name evidence="4" type="ORF">IAB28_08305</name>
</gene>
<evidence type="ECO:0000256" key="3">
    <source>
        <dbReference type="SAM" id="Phobius"/>
    </source>
</evidence>
<feature type="repeat" description="Cell wall-binding" evidence="2">
    <location>
        <begin position="312"/>
        <end position="331"/>
    </location>
</feature>
<evidence type="ECO:0000256" key="2">
    <source>
        <dbReference type="PROSITE-ProRule" id="PRU00591"/>
    </source>
</evidence>
<comment type="caution">
    <text evidence="4">The sequence shown here is derived from an EMBL/GenBank/DDBJ whole genome shotgun (WGS) entry which is preliminary data.</text>
</comment>
<dbReference type="Gene3D" id="2.10.270.10">
    <property type="entry name" value="Cholin Binding"/>
    <property type="match status" value="1"/>
</dbReference>
<dbReference type="InterPro" id="IPR018337">
    <property type="entry name" value="Cell_wall/Cho-bd_repeat"/>
</dbReference>
<dbReference type="PROSITE" id="PS51170">
    <property type="entry name" value="CW"/>
    <property type="match status" value="1"/>
</dbReference>
<evidence type="ECO:0000313" key="4">
    <source>
        <dbReference type="EMBL" id="HIR05950.1"/>
    </source>
</evidence>
<dbReference type="AlphaFoldDB" id="A0A9D1A6M4"/>
<keyword evidence="1" id="KW-0677">Repeat</keyword>
<evidence type="ECO:0000256" key="1">
    <source>
        <dbReference type="ARBA" id="ARBA00022737"/>
    </source>
</evidence>
<keyword evidence="3" id="KW-1133">Transmembrane helix</keyword>
<name>A0A9D1A6M4_9FIRM</name>
<reference evidence="4" key="2">
    <citation type="journal article" date="2021" name="PeerJ">
        <title>Extensive microbial diversity within the chicken gut microbiome revealed by metagenomics and culture.</title>
        <authorList>
            <person name="Gilroy R."/>
            <person name="Ravi A."/>
            <person name="Getino M."/>
            <person name="Pursley I."/>
            <person name="Horton D.L."/>
            <person name="Alikhan N.F."/>
            <person name="Baker D."/>
            <person name="Gharbi K."/>
            <person name="Hall N."/>
            <person name="Watson M."/>
            <person name="Adriaenssens E.M."/>
            <person name="Foster-Nyarko E."/>
            <person name="Jarju S."/>
            <person name="Secka A."/>
            <person name="Antonio M."/>
            <person name="Oren A."/>
            <person name="Chaudhuri R.R."/>
            <person name="La Ragione R."/>
            <person name="Hildebrand F."/>
            <person name="Pallen M.J."/>
        </authorList>
    </citation>
    <scope>NUCLEOTIDE SEQUENCE</scope>
    <source>
        <strain evidence="4">CHK180-2868</strain>
    </source>
</reference>
<reference evidence="4" key="1">
    <citation type="submission" date="2020-10" db="EMBL/GenBank/DDBJ databases">
        <authorList>
            <person name="Gilroy R."/>
        </authorList>
    </citation>
    <scope>NUCLEOTIDE SEQUENCE</scope>
    <source>
        <strain evidence="4">CHK180-2868</strain>
    </source>
</reference>
<keyword evidence="3" id="KW-0472">Membrane</keyword>
<dbReference type="SUPFAM" id="SSF69360">
    <property type="entry name" value="Cell wall binding repeat"/>
    <property type="match status" value="1"/>
</dbReference>
<keyword evidence="3" id="KW-0812">Transmembrane</keyword>